<dbReference type="KEGG" id="bko:CKF48_19455"/>
<name>A0A248TMC9_9BACI</name>
<evidence type="ECO:0000313" key="3">
    <source>
        <dbReference type="Proteomes" id="UP000215137"/>
    </source>
</evidence>
<feature type="domain" description="Sucrose phosphatase-like" evidence="1">
    <location>
        <begin position="5"/>
        <end position="217"/>
    </location>
</feature>
<dbReference type="Pfam" id="PF05116">
    <property type="entry name" value="S6PP"/>
    <property type="match status" value="1"/>
</dbReference>
<dbReference type="SUPFAM" id="SSF56784">
    <property type="entry name" value="HAD-like"/>
    <property type="match status" value="1"/>
</dbReference>
<dbReference type="InterPro" id="IPR023214">
    <property type="entry name" value="HAD_sf"/>
</dbReference>
<sequence>MRGGIFASDLDRTLIYSETAISQLEAISSKSATVVEYKNNKALSVMSDRAIKLLQQIRNTLLFVPITTRTRQQFERIEFPFSHRYAVVANGAQILYNGQPLLNWEESIKREVYDKSGTKEKLLNHLIPFKIEGRLREADGWFFYYVLMETLPDCQLAEIRLTAEGLGWRISLQGRKLYFIPNAISKGRALQYIAENEGAQYLFGAGDSLLDYDFLKICDESFVPAHGELAQHLKKSSHWLTKEKGMLATEEFLTKILQTVTNPFDRRERSDLQQKIQPIQL</sequence>
<dbReference type="AlphaFoldDB" id="A0A248TMC9"/>
<protein>
    <recommendedName>
        <fullName evidence="1">Sucrose phosphatase-like domain-containing protein</fullName>
    </recommendedName>
</protein>
<organism evidence="2 3">
    <name type="scientific">Cytobacillus kochii</name>
    <dbReference type="NCBI Taxonomy" id="859143"/>
    <lineage>
        <taxon>Bacteria</taxon>
        <taxon>Bacillati</taxon>
        <taxon>Bacillota</taxon>
        <taxon>Bacilli</taxon>
        <taxon>Bacillales</taxon>
        <taxon>Bacillaceae</taxon>
        <taxon>Cytobacillus</taxon>
    </lineage>
</organism>
<proteinExistence type="predicted"/>
<dbReference type="InterPro" id="IPR006380">
    <property type="entry name" value="SPP-like_dom"/>
</dbReference>
<accession>A0A248TMC9</accession>
<reference evidence="2 3" key="1">
    <citation type="submission" date="2017-08" db="EMBL/GenBank/DDBJ databases">
        <title>Complete Genome Sequence of Bacillus kochii Oregon-R-modENCODE STRAIN BDGP4, isolated from Drosophila melanogaster gut.</title>
        <authorList>
            <person name="Wan K.H."/>
            <person name="Yu C."/>
            <person name="Park S."/>
            <person name="Hammonds A.S."/>
            <person name="Booth B.W."/>
            <person name="Celniker S.E."/>
        </authorList>
    </citation>
    <scope>NUCLEOTIDE SEQUENCE [LARGE SCALE GENOMIC DNA]</scope>
    <source>
        <strain evidence="2 3">BDGP4</strain>
    </source>
</reference>
<dbReference type="EMBL" id="CP022983">
    <property type="protein sequence ID" value="ASV69295.1"/>
    <property type="molecule type" value="Genomic_DNA"/>
</dbReference>
<dbReference type="Gene3D" id="3.40.50.1000">
    <property type="entry name" value="HAD superfamily/HAD-like"/>
    <property type="match status" value="1"/>
</dbReference>
<dbReference type="PIRSF" id="PIRSF030802">
    <property type="entry name" value="UCP030802"/>
    <property type="match status" value="1"/>
</dbReference>
<dbReference type="InterPro" id="IPR036412">
    <property type="entry name" value="HAD-like_sf"/>
</dbReference>
<evidence type="ECO:0000259" key="1">
    <source>
        <dbReference type="Pfam" id="PF05116"/>
    </source>
</evidence>
<gene>
    <name evidence="2" type="ORF">CKF48_19455</name>
</gene>
<dbReference type="Proteomes" id="UP000215137">
    <property type="component" value="Chromosome"/>
</dbReference>
<evidence type="ECO:0000313" key="2">
    <source>
        <dbReference type="EMBL" id="ASV69295.1"/>
    </source>
</evidence>
<dbReference type="RefSeq" id="WP_095372858.1">
    <property type="nucleotide sequence ID" value="NZ_CP022983.1"/>
</dbReference>
<keyword evidence="3" id="KW-1185">Reference proteome</keyword>
<dbReference type="InterPro" id="IPR024197">
    <property type="entry name" value="TPP-like"/>
</dbReference>
<dbReference type="OrthoDB" id="1666512at2"/>
<dbReference type="GO" id="GO:0003824">
    <property type="term" value="F:catalytic activity"/>
    <property type="evidence" value="ECO:0007669"/>
    <property type="project" value="UniProtKB-ARBA"/>
</dbReference>